<gene>
    <name evidence="1" type="ORF">QFC20_005566</name>
</gene>
<proteinExistence type="predicted"/>
<evidence type="ECO:0000313" key="1">
    <source>
        <dbReference type="EMBL" id="KAJ9100042.1"/>
    </source>
</evidence>
<comment type="caution">
    <text evidence="1">The sequence shown here is derived from an EMBL/GenBank/DDBJ whole genome shotgun (WGS) entry which is preliminary data.</text>
</comment>
<dbReference type="Proteomes" id="UP001230649">
    <property type="component" value="Unassembled WGS sequence"/>
</dbReference>
<sequence>MRFPIFAIVLWLSQLYQATAIQKSLAGVVDWHTPLIGVPRADLSPSFQRIPAVNGSGVDQDVLATVTDHNVLAMLSPVDGNIIWRHQFEKQDAITDVKVAYDVLLTVSGTTSNTIRCFSSQTGHLFWETIADQDVPQQMYQPPNLGTFVAFSGNDVRSSDFHVLTDGRKVQRLARNTGEVKWSWESEVAGSTLTLTQLAVTPEAVHVVGLTSSFASPTLSYISLSSDNGTPLPSTTEIAHIPGSSILEPEHLVVLRDVRQSGSAVTITWLAKDSGSLQSVSLSSEGKPTKNTVEPRSLEGNFDSATGYTGLKDVGLANRGYLLALLPNDGADLIKWNEETKKVRAVFHFEGGDLASRSSSIWSGFEGADAKESWVTRLFWSHGLQLANVATYNIDHSEGYVYTGGTFQYLDHEHGVILNAAFKLSTHYPIIDRYSVVLTTSTGAIQLWNQDSVAWTREEGLSHIQKTRFVELPEKKVEVAKVVLHNEDLVSRLTRHVGELKELPSYLIRFVQRFTSGTYAQALSSVPLTKDSLYRDQFGFQKLIIAATDSGKLYAIDSAHGNIVWSTLLGLSHARMGELEYVGMWNVRSVSEIGNPMIAIVAVRSRMGAIETVAYHVDAFTGKIVRDAAADQPLMPGMGGKVLFQGHPLHAFPLPIEHCKTHIRAIAVIDQSEKVHLFPFCKKIESAFANMTSDLYFATFSERPELVAGYAFDKTTKGATPAVLPTWQLPLQPHEHVNQRAAIAGGPIASYGRVLGDRTTLYKYLNPHLVAYSTIFTAGSGQASVNVIDSVSGSIICQTLMDNVDVSLGVPIALAENWLTFAYTEKATEKRAVGHRLVSVELFEGEKENDKQNSLSTSGFEEVKVRAVSRTFIVSSGIKALAATTSRYGITYKDLIYLNDLGQVASLPRRLLDPRRPDVPSPRDKEEMLIPYDPVLPIDPRRTLSHTYDVYGISEVVTTPALLESTTLVFSYSLDLFGSRLTPSGTFDILSDAFNKPQLLLTIAGLTLGIMFAKPAVERKLLKARWF</sequence>
<name>A0ACC2VL85_9TREE</name>
<organism evidence="1 2">
    <name type="scientific">Naganishia adeliensis</name>
    <dbReference type="NCBI Taxonomy" id="92952"/>
    <lineage>
        <taxon>Eukaryota</taxon>
        <taxon>Fungi</taxon>
        <taxon>Dikarya</taxon>
        <taxon>Basidiomycota</taxon>
        <taxon>Agaricomycotina</taxon>
        <taxon>Tremellomycetes</taxon>
        <taxon>Filobasidiales</taxon>
        <taxon>Filobasidiaceae</taxon>
        <taxon>Naganishia</taxon>
    </lineage>
</organism>
<keyword evidence="2" id="KW-1185">Reference proteome</keyword>
<accession>A0ACC2VL85</accession>
<protein>
    <submittedName>
        <fullName evidence="1">Uncharacterized protein</fullName>
    </submittedName>
</protein>
<reference evidence="1" key="1">
    <citation type="submission" date="2023-04" db="EMBL/GenBank/DDBJ databases">
        <title>Draft Genome sequencing of Naganishia species isolated from polar environments using Oxford Nanopore Technology.</title>
        <authorList>
            <person name="Leo P."/>
            <person name="Venkateswaran K."/>
        </authorList>
    </citation>
    <scope>NUCLEOTIDE SEQUENCE</scope>
    <source>
        <strain evidence="1">MNA-CCFEE 5262</strain>
    </source>
</reference>
<evidence type="ECO:0000313" key="2">
    <source>
        <dbReference type="Proteomes" id="UP001230649"/>
    </source>
</evidence>
<dbReference type="EMBL" id="JASBWS010000079">
    <property type="protein sequence ID" value="KAJ9100042.1"/>
    <property type="molecule type" value="Genomic_DNA"/>
</dbReference>